<comment type="caution">
    <text evidence="2">The sequence shown here is derived from an EMBL/GenBank/DDBJ whole genome shotgun (WGS) entry which is preliminary data.</text>
</comment>
<name>A0A6A0A6S9_HAELA</name>
<evidence type="ECO:0000256" key="1">
    <source>
        <dbReference type="SAM" id="MobiDB-lite"/>
    </source>
</evidence>
<proteinExistence type="predicted"/>
<reference evidence="2 3" key="1">
    <citation type="submission" date="2020-02" db="EMBL/GenBank/DDBJ databases">
        <title>Draft genome sequence of Haematococcus lacustris strain NIES-144.</title>
        <authorList>
            <person name="Morimoto D."/>
            <person name="Nakagawa S."/>
            <person name="Yoshida T."/>
            <person name="Sawayama S."/>
        </authorList>
    </citation>
    <scope>NUCLEOTIDE SEQUENCE [LARGE SCALE GENOMIC DNA]</scope>
    <source>
        <strain evidence="2 3">NIES-144</strain>
    </source>
</reference>
<dbReference type="AlphaFoldDB" id="A0A6A0A6S9"/>
<protein>
    <submittedName>
        <fullName evidence="2">Uncharacterized protein</fullName>
    </submittedName>
</protein>
<evidence type="ECO:0000313" key="3">
    <source>
        <dbReference type="Proteomes" id="UP000485058"/>
    </source>
</evidence>
<feature type="region of interest" description="Disordered" evidence="1">
    <location>
        <begin position="1"/>
        <end position="26"/>
    </location>
</feature>
<accession>A0A6A0A6S9</accession>
<gene>
    <name evidence="2" type="ORF">HaLaN_26672</name>
</gene>
<evidence type="ECO:0000313" key="2">
    <source>
        <dbReference type="EMBL" id="GFH28218.1"/>
    </source>
</evidence>
<organism evidence="2 3">
    <name type="scientific">Haematococcus lacustris</name>
    <name type="common">Green alga</name>
    <name type="synonym">Haematococcus pluvialis</name>
    <dbReference type="NCBI Taxonomy" id="44745"/>
    <lineage>
        <taxon>Eukaryota</taxon>
        <taxon>Viridiplantae</taxon>
        <taxon>Chlorophyta</taxon>
        <taxon>core chlorophytes</taxon>
        <taxon>Chlorophyceae</taxon>
        <taxon>CS clade</taxon>
        <taxon>Chlamydomonadales</taxon>
        <taxon>Haematococcaceae</taxon>
        <taxon>Haematococcus</taxon>
    </lineage>
</organism>
<dbReference type="Proteomes" id="UP000485058">
    <property type="component" value="Unassembled WGS sequence"/>
</dbReference>
<keyword evidence="3" id="KW-1185">Reference proteome</keyword>
<dbReference type="EMBL" id="BLLF01003787">
    <property type="protein sequence ID" value="GFH28218.1"/>
    <property type="molecule type" value="Genomic_DNA"/>
</dbReference>
<sequence>MNSHELDWSCGARSSMPGRGPCTTSRSWPWQAAVGLGCWVGAGNTGSGDPAWEPPGMAL</sequence>